<dbReference type="GO" id="GO:0000329">
    <property type="term" value="C:fungal-type vacuole membrane"/>
    <property type="evidence" value="ECO:0007669"/>
    <property type="project" value="TreeGrafter"/>
</dbReference>
<keyword evidence="6 8" id="KW-0472">Membrane</keyword>
<evidence type="ECO:0000256" key="6">
    <source>
        <dbReference type="ARBA" id="ARBA00023136"/>
    </source>
</evidence>
<comment type="caution">
    <text evidence="9">The sequence shown here is derived from an EMBL/GenBank/DDBJ whole genome shotgun (WGS) entry which is preliminary data.</text>
</comment>
<dbReference type="GeneID" id="26842578"/>
<gene>
    <name evidence="9" type="ORF">AC631_05569</name>
</gene>
<evidence type="ECO:0000256" key="3">
    <source>
        <dbReference type="ARBA" id="ARBA00022448"/>
    </source>
</evidence>
<protein>
    <recommendedName>
        <fullName evidence="11">Protein FMP42</fullName>
    </recommendedName>
</protein>
<keyword evidence="10" id="KW-1185">Reference proteome</keyword>
<reference evidence="9 10" key="1">
    <citation type="submission" date="2015-11" db="EMBL/GenBank/DDBJ databases">
        <title>The genome of Debaryomyces fabryi.</title>
        <authorList>
            <person name="Tafer H."/>
            <person name="Lopandic K."/>
        </authorList>
    </citation>
    <scope>NUCLEOTIDE SEQUENCE [LARGE SCALE GENOMIC DNA]</scope>
    <source>
        <strain evidence="9 10">CBS 789</strain>
    </source>
</reference>
<evidence type="ECO:0000256" key="2">
    <source>
        <dbReference type="ARBA" id="ARBA00006595"/>
    </source>
</evidence>
<dbReference type="PANTHER" id="PTHR20772">
    <property type="entry name" value="PROTEIN FMP42"/>
    <property type="match status" value="1"/>
</dbReference>
<feature type="region of interest" description="Disordered" evidence="7">
    <location>
        <begin position="1"/>
        <end position="44"/>
    </location>
</feature>
<evidence type="ECO:0000256" key="7">
    <source>
        <dbReference type="SAM" id="MobiDB-lite"/>
    </source>
</evidence>
<dbReference type="OrthoDB" id="330047at2759"/>
<evidence type="ECO:0000313" key="9">
    <source>
        <dbReference type="EMBL" id="KRZ98676.1"/>
    </source>
</evidence>
<feature type="transmembrane region" description="Helical" evidence="8">
    <location>
        <begin position="215"/>
        <end position="232"/>
    </location>
</feature>
<evidence type="ECO:0008006" key="11">
    <source>
        <dbReference type="Google" id="ProtNLM"/>
    </source>
</evidence>
<dbReference type="Proteomes" id="UP000054251">
    <property type="component" value="Unassembled WGS sequence"/>
</dbReference>
<feature type="transmembrane region" description="Helical" evidence="8">
    <location>
        <begin position="252"/>
        <end position="271"/>
    </location>
</feature>
<comment type="subcellular location">
    <subcellularLocation>
        <location evidence="1">Membrane</location>
        <topology evidence="1">Multi-pass membrane protein</topology>
    </subcellularLocation>
</comment>
<dbReference type="InterPro" id="IPR052599">
    <property type="entry name" value="SLC43A_AATransporter"/>
</dbReference>
<dbReference type="InterPro" id="IPR036259">
    <property type="entry name" value="MFS_trans_sf"/>
</dbReference>
<feature type="transmembrane region" description="Helical" evidence="8">
    <location>
        <begin position="166"/>
        <end position="194"/>
    </location>
</feature>
<evidence type="ECO:0000313" key="10">
    <source>
        <dbReference type="Proteomes" id="UP000054251"/>
    </source>
</evidence>
<dbReference type="SUPFAM" id="SSF103473">
    <property type="entry name" value="MFS general substrate transporter"/>
    <property type="match status" value="1"/>
</dbReference>
<feature type="transmembrane region" description="Helical" evidence="8">
    <location>
        <begin position="134"/>
        <end position="154"/>
    </location>
</feature>
<evidence type="ECO:0000256" key="4">
    <source>
        <dbReference type="ARBA" id="ARBA00022692"/>
    </source>
</evidence>
<sequence>MPNSSYIAPPDTSLFYNGRRSPQENDNQPNETEPLLGSSGDHPTMLQRRDSIGDALKQHYVYENDEEMIDNGGRLFGILHGYSSEYQMKTPWFYLLCAFTAIQMLRLNYFIATINTQYTHLLGSADNAEPLTRFFNLALPLGGILSIPLVGYYLDNYSTVTAFASLLVLSLFVGAVGLVGNFYFGLVNVCFFVFNRPYFYTAISDFCAKIFGFDTFGRVYGAIICIAGLFNLLQSPLDNITHSKFEMNPNPINILLVCTTVVIGGVTFYYMSRQSIQYQEKTNRSVPSVSV</sequence>
<accession>A0A0V1PR88</accession>
<dbReference type="AlphaFoldDB" id="A0A0V1PR88"/>
<keyword evidence="5 8" id="KW-1133">Transmembrane helix</keyword>
<keyword evidence="4 8" id="KW-0812">Transmembrane</keyword>
<comment type="similarity">
    <text evidence="2">Belongs to the SLC43A transporter (TC 2.A.1.44) family.</text>
</comment>
<evidence type="ECO:0000256" key="5">
    <source>
        <dbReference type="ARBA" id="ARBA00022989"/>
    </source>
</evidence>
<dbReference type="EMBL" id="LMYN01000230">
    <property type="protein sequence ID" value="KRZ98676.1"/>
    <property type="molecule type" value="Genomic_DNA"/>
</dbReference>
<keyword evidence="3" id="KW-0813">Transport</keyword>
<organism evidence="9 10">
    <name type="scientific">Debaryomyces fabryi</name>
    <dbReference type="NCBI Taxonomy" id="58627"/>
    <lineage>
        <taxon>Eukaryota</taxon>
        <taxon>Fungi</taxon>
        <taxon>Dikarya</taxon>
        <taxon>Ascomycota</taxon>
        <taxon>Saccharomycotina</taxon>
        <taxon>Pichiomycetes</taxon>
        <taxon>Debaryomycetaceae</taxon>
        <taxon>Debaryomyces</taxon>
    </lineage>
</organism>
<feature type="transmembrane region" description="Helical" evidence="8">
    <location>
        <begin position="92"/>
        <end position="114"/>
    </location>
</feature>
<evidence type="ECO:0000256" key="8">
    <source>
        <dbReference type="SAM" id="Phobius"/>
    </source>
</evidence>
<name>A0A0V1PR88_9ASCO</name>
<dbReference type="RefSeq" id="XP_015464779.1">
    <property type="nucleotide sequence ID" value="XM_015614398.1"/>
</dbReference>
<evidence type="ECO:0000256" key="1">
    <source>
        <dbReference type="ARBA" id="ARBA00004141"/>
    </source>
</evidence>
<proteinExistence type="inferred from homology"/>
<dbReference type="PANTHER" id="PTHR20772:SF2">
    <property type="entry name" value="PROTEIN FMP42"/>
    <property type="match status" value="1"/>
</dbReference>